<dbReference type="InterPro" id="IPR028082">
    <property type="entry name" value="Peripla_BP_I"/>
</dbReference>
<comment type="caution">
    <text evidence="1">The sequence shown here is derived from an EMBL/GenBank/DDBJ whole genome shotgun (WGS) entry which is preliminary data.</text>
</comment>
<proteinExistence type="predicted"/>
<sequence length="185" mass="19802">MESLDSPLLRMRIGAPETITLDAAGDGVELSGDGRESAGVVRESAALVELARGRQARTIAIGFGRDAGVRDTVRVLADGWEAQGGEAVLELSWPEVAASWLRQATRFAAADPDLWIMFGPPLGWAQMTRRLLWSTPWDPARTLLSGALSDRRVLDLVGLHNLSGIAGVTRDGSRWELGGGRGFGL</sequence>
<dbReference type="RefSeq" id="WP_184841899.1">
    <property type="nucleotide sequence ID" value="NZ_BAAAVN010000012.1"/>
</dbReference>
<keyword evidence="2" id="KW-1185">Reference proteome</keyword>
<accession>A0A841DX22</accession>
<dbReference type="SUPFAM" id="SSF53822">
    <property type="entry name" value="Periplasmic binding protein-like I"/>
    <property type="match status" value="1"/>
</dbReference>
<gene>
    <name evidence="1" type="ORF">HDA44_007045</name>
</gene>
<evidence type="ECO:0000313" key="1">
    <source>
        <dbReference type="EMBL" id="MBB5983704.1"/>
    </source>
</evidence>
<name>A0A841DX22_9ACTN</name>
<dbReference type="Proteomes" id="UP000558997">
    <property type="component" value="Unassembled WGS sequence"/>
</dbReference>
<dbReference type="Gene3D" id="3.40.50.2300">
    <property type="match status" value="1"/>
</dbReference>
<protein>
    <submittedName>
        <fullName evidence="1">Uncharacterized protein</fullName>
    </submittedName>
</protein>
<dbReference type="EMBL" id="JACHNF010000001">
    <property type="protein sequence ID" value="MBB5983704.1"/>
    <property type="molecule type" value="Genomic_DNA"/>
</dbReference>
<evidence type="ECO:0000313" key="2">
    <source>
        <dbReference type="Proteomes" id="UP000558997"/>
    </source>
</evidence>
<organism evidence="1 2">
    <name type="scientific">Kribbella solani</name>
    <dbReference type="NCBI Taxonomy" id="236067"/>
    <lineage>
        <taxon>Bacteria</taxon>
        <taxon>Bacillati</taxon>
        <taxon>Actinomycetota</taxon>
        <taxon>Actinomycetes</taxon>
        <taxon>Propionibacteriales</taxon>
        <taxon>Kribbellaceae</taxon>
        <taxon>Kribbella</taxon>
    </lineage>
</organism>
<dbReference type="AlphaFoldDB" id="A0A841DX22"/>
<reference evidence="1 2" key="1">
    <citation type="submission" date="2020-08" db="EMBL/GenBank/DDBJ databases">
        <title>Sequencing the genomes of 1000 actinobacteria strains.</title>
        <authorList>
            <person name="Klenk H.-P."/>
        </authorList>
    </citation>
    <scope>NUCLEOTIDE SEQUENCE [LARGE SCALE GENOMIC DNA]</scope>
    <source>
        <strain evidence="1 2">DSM 17294</strain>
    </source>
</reference>